<dbReference type="Gene3D" id="1.20.1250.20">
    <property type="entry name" value="MFS general substrate transporter like domains"/>
    <property type="match status" value="2"/>
</dbReference>
<dbReference type="OrthoDB" id="8904098at2759"/>
<organism evidence="2 3">
    <name type="scientific">Eragrostis curvula</name>
    <name type="common">weeping love grass</name>
    <dbReference type="NCBI Taxonomy" id="38414"/>
    <lineage>
        <taxon>Eukaryota</taxon>
        <taxon>Viridiplantae</taxon>
        <taxon>Streptophyta</taxon>
        <taxon>Embryophyta</taxon>
        <taxon>Tracheophyta</taxon>
        <taxon>Spermatophyta</taxon>
        <taxon>Magnoliopsida</taxon>
        <taxon>Liliopsida</taxon>
        <taxon>Poales</taxon>
        <taxon>Poaceae</taxon>
        <taxon>PACMAD clade</taxon>
        <taxon>Chloridoideae</taxon>
        <taxon>Eragrostideae</taxon>
        <taxon>Eragrostidinae</taxon>
        <taxon>Eragrostis</taxon>
    </lineage>
</organism>
<keyword evidence="1" id="KW-0472">Membrane</keyword>
<evidence type="ECO:0000313" key="2">
    <source>
        <dbReference type="EMBL" id="TVU18842.1"/>
    </source>
</evidence>
<dbReference type="AlphaFoldDB" id="A0A5J9U559"/>
<reference evidence="2 3" key="1">
    <citation type="journal article" date="2019" name="Sci. Rep.">
        <title>A high-quality genome of Eragrostis curvula grass provides insights into Poaceae evolution and supports new strategies to enhance forage quality.</title>
        <authorList>
            <person name="Carballo J."/>
            <person name="Santos B.A.C.M."/>
            <person name="Zappacosta D."/>
            <person name="Garbus I."/>
            <person name="Selva J.P."/>
            <person name="Gallo C.A."/>
            <person name="Diaz A."/>
            <person name="Albertini E."/>
            <person name="Caccamo M."/>
            <person name="Echenique V."/>
        </authorList>
    </citation>
    <scope>NUCLEOTIDE SEQUENCE [LARGE SCALE GENOMIC DNA]</scope>
    <source>
        <strain evidence="3">cv. Victoria</strain>
        <tissue evidence="2">Leaf</tissue>
    </source>
</reference>
<feature type="transmembrane region" description="Helical" evidence="1">
    <location>
        <begin position="150"/>
        <end position="170"/>
    </location>
</feature>
<gene>
    <name evidence="2" type="ORF">EJB05_34957</name>
</gene>
<proteinExistence type="predicted"/>
<dbReference type="Proteomes" id="UP000324897">
    <property type="component" value="Chromosome 7"/>
</dbReference>
<keyword evidence="1" id="KW-1133">Transmembrane helix</keyword>
<feature type="non-terminal residue" evidence="2">
    <location>
        <position position="1"/>
    </location>
</feature>
<keyword evidence="3" id="KW-1185">Reference proteome</keyword>
<keyword evidence="1" id="KW-0812">Transmembrane</keyword>
<comment type="caution">
    <text evidence="2">The sequence shown here is derived from an EMBL/GenBank/DDBJ whole genome shotgun (WGS) entry which is preliminary data.</text>
</comment>
<dbReference type="Gramene" id="TVU18842">
    <property type="protein sequence ID" value="TVU18842"/>
    <property type="gene ID" value="EJB05_34957"/>
</dbReference>
<protein>
    <submittedName>
        <fullName evidence="2">Uncharacterized protein</fullName>
    </submittedName>
</protein>
<feature type="transmembrane region" description="Helical" evidence="1">
    <location>
        <begin position="84"/>
        <end position="102"/>
    </location>
</feature>
<dbReference type="InterPro" id="IPR036259">
    <property type="entry name" value="MFS_trans_sf"/>
</dbReference>
<evidence type="ECO:0000256" key="1">
    <source>
        <dbReference type="SAM" id="Phobius"/>
    </source>
</evidence>
<evidence type="ECO:0000313" key="3">
    <source>
        <dbReference type="Proteomes" id="UP000324897"/>
    </source>
</evidence>
<accession>A0A5J9U559</accession>
<dbReference type="EMBL" id="RWGY01000029">
    <property type="protein sequence ID" value="TVU18842.1"/>
    <property type="molecule type" value="Genomic_DNA"/>
</dbReference>
<name>A0A5J9U559_9POAL</name>
<dbReference type="PANTHER" id="PTHR11654">
    <property type="entry name" value="OLIGOPEPTIDE TRANSPORTER-RELATED"/>
    <property type="match status" value="1"/>
</dbReference>
<sequence length="228" mass="24969">MDPSSSPLLVRRVHPDRRPRRVFPLWRRATGALPTPLQRVSLGHVVNVAEIIAAELVERRRLSVVRAQRCTGSETLGWVTPMSVMWLVIPIGIVATASAALVERRRLRIVHGYGAWVVWLVIPLGLAGAGEGVHFPGNMAFYYQEFPKTLRNMATAMAPLLAGLGFYLSAVRGHGEAGHLVAAGEHKPGEAGRRVLLDTGGDGHNKFWLLSCLCQPVQKHEVTIEGDK</sequence>
<feature type="transmembrane region" description="Helical" evidence="1">
    <location>
        <begin position="109"/>
        <end position="130"/>
    </location>
</feature>